<protein>
    <submittedName>
        <fullName evidence="2">Uncharacterized protein</fullName>
    </submittedName>
</protein>
<keyword evidence="1" id="KW-0472">Membrane</keyword>
<dbReference type="EMBL" id="GL984209">
    <property type="protein sequence ID" value="EGR28826.1"/>
    <property type="molecule type" value="Genomic_DNA"/>
</dbReference>
<keyword evidence="1" id="KW-1133">Transmembrane helix</keyword>
<accession>G0R159</accession>
<proteinExistence type="predicted"/>
<dbReference type="AlphaFoldDB" id="G0R159"/>
<dbReference type="STRING" id="857967.G0R159"/>
<dbReference type="InParanoid" id="G0R159"/>
<dbReference type="OrthoDB" id="425490at2759"/>
<reference evidence="2 3" key="1">
    <citation type="submission" date="2011-07" db="EMBL/GenBank/DDBJ databases">
        <authorList>
            <person name="Coyne R."/>
            <person name="Brami D."/>
            <person name="Johnson J."/>
            <person name="Hostetler J."/>
            <person name="Hannick L."/>
            <person name="Clark T."/>
            <person name="Cassidy-Hanley D."/>
            <person name="Inman J."/>
        </authorList>
    </citation>
    <scope>NUCLEOTIDE SEQUENCE [LARGE SCALE GENOMIC DNA]</scope>
    <source>
        <strain evidence="2 3">G5</strain>
    </source>
</reference>
<gene>
    <name evidence="2" type="ORF">IMG5_168620</name>
</gene>
<evidence type="ECO:0000313" key="3">
    <source>
        <dbReference type="Proteomes" id="UP000008983"/>
    </source>
</evidence>
<feature type="transmembrane region" description="Helical" evidence="1">
    <location>
        <begin position="24"/>
        <end position="44"/>
    </location>
</feature>
<evidence type="ECO:0000256" key="1">
    <source>
        <dbReference type="SAM" id="Phobius"/>
    </source>
</evidence>
<dbReference type="Proteomes" id="UP000008983">
    <property type="component" value="Unassembled WGS sequence"/>
</dbReference>
<sequence length="214" mass="25878">MKKMKQIYFQIHQDLDLVLMEKNVLLLLTIFLNKLLTFTYLLIIDIYYNLLLKAFIIYFLIDNGLFNEDHNYSLEKEEKESPWRQELLQQLDLNNEQKLVNNFQETKQQIQIKSLKLENIIDDIRTILTPTQCAKFLTCLERNKYRRDISNQNIWSSLQNNQSDYDFDDELFTSNQNQAQLQYEFSDLIEQSELQKIKKQNQQQTQKQEVQYSK</sequence>
<keyword evidence="1" id="KW-0812">Transmembrane</keyword>
<name>G0R159_ICHMU</name>
<dbReference type="RefSeq" id="XP_004030062.1">
    <property type="nucleotide sequence ID" value="XM_004030014.1"/>
</dbReference>
<evidence type="ECO:0000313" key="2">
    <source>
        <dbReference type="EMBL" id="EGR28826.1"/>
    </source>
</evidence>
<keyword evidence="3" id="KW-1185">Reference proteome</keyword>
<organism evidence="2 3">
    <name type="scientific">Ichthyophthirius multifiliis</name>
    <name type="common">White spot disease agent</name>
    <name type="synonym">Ich</name>
    <dbReference type="NCBI Taxonomy" id="5932"/>
    <lineage>
        <taxon>Eukaryota</taxon>
        <taxon>Sar</taxon>
        <taxon>Alveolata</taxon>
        <taxon>Ciliophora</taxon>
        <taxon>Intramacronucleata</taxon>
        <taxon>Oligohymenophorea</taxon>
        <taxon>Hymenostomatida</taxon>
        <taxon>Ophryoglenina</taxon>
        <taxon>Ichthyophthirius</taxon>
    </lineage>
</organism>
<dbReference type="GeneID" id="14904899"/>